<protein>
    <submittedName>
        <fullName evidence="2">Uncharacterized protein</fullName>
    </submittedName>
</protein>
<accession>A0A8I1AMY7</accession>
<dbReference type="Proteomes" id="UP000645612">
    <property type="component" value="Unassembled WGS sequence"/>
</dbReference>
<feature type="region of interest" description="Disordered" evidence="1">
    <location>
        <begin position="1"/>
        <end position="33"/>
    </location>
</feature>
<comment type="caution">
    <text evidence="2">The sequence shown here is derived from an EMBL/GenBank/DDBJ whole genome shotgun (WGS) entry which is preliminary data.</text>
</comment>
<organism evidence="2 3">
    <name type="scientific">Burkholderia cepacia</name>
    <name type="common">Pseudomonas cepacia</name>
    <dbReference type="NCBI Taxonomy" id="292"/>
    <lineage>
        <taxon>Bacteria</taxon>
        <taxon>Pseudomonadati</taxon>
        <taxon>Pseudomonadota</taxon>
        <taxon>Betaproteobacteria</taxon>
        <taxon>Burkholderiales</taxon>
        <taxon>Burkholderiaceae</taxon>
        <taxon>Burkholderia</taxon>
        <taxon>Burkholderia cepacia complex</taxon>
    </lineage>
</organism>
<evidence type="ECO:0000313" key="2">
    <source>
        <dbReference type="EMBL" id="MBH9697774.1"/>
    </source>
</evidence>
<dbReference type="AlphaFoldDB" id="A0A8I1AMY7"/>
<reference evidence="2" key="1">
    <citation type="submission" date="2020-12" db="EMBL/GenBank/DDBJ databases">
        <title>Burkholderia cepacia complex in Mexico.</title>
        <authorList>
            <person name="Estrada P."/>
        </authorList>
    </citation>
    <scope>NUCLEOTIDE SEQUENCE</scope>
    <source>
        <strain evidence="2">871</strain>
    </source>
</reference>
<evidence type="ECO:0000313" key="3">
    <source>
        <dbReference type="Proteomes" id="UP000645612"/>
    </source>
</evidence>
<proteinExistence type="predicted"/>
<dbReference type="RefSeq" id="WP_176129891.1">
    <property type="nucleotide sequence ID" value="NZ_CADDZZ010000003.1"/>
</dbReference>
<name>A0A8I1AMY7_BURCE</name>
<sequence length="48" mass="5218">MDDHADVNNLTDIPHPMRAEQHGKSSVGDQPANGCVYQNLARVTDPMA</sequence>
<dbReference type="EMBL" id="JAEDXG010000013">
    <property type="protein sequence ID" value="MBH9697774.1"/>
    <property type="molecule type" value="Genomic_DNA"/>
</dbReference>
<evidence type="ECO:0000256" key="1">
    <source>
        <dbReference type="SAM" id="MobiDB-lite"/>
    </source>
</evidence>
<gene>
    <name evidence="2" type="ORF">JAO13_15165</name>
</gene>